<feature type="region of interest" description="Disordered" evidence="1">
    <location>
        <begin position="454"/>
        <end position="512"/>
    </location>
</feature>
<comment type="caution">
    <text evidence="3">The sequence shown here is derived from an EMBL/GenBank/DDBJ whole genome shotgun (WGS) entry which is preliminary data.</text>
</comment>
<keyword evidence="4" id="KW-1185">Reference proteome</keyword>
<evidence type="ECO:0000313" key="3">
    <source>
        <dbReference type="EMBL" id="GBG82529.1"/>
    </source>
</evidence>
<feature type="domain" description="Reverse transcriptase" evidence="2">
    <location>
        <begin position="132"/>
        <end position="291"/>
    </location>
</feature>
<feature type="region of interest" description="Disordered" evidence="1">
    <location>
        <begin position="592"/>
        <end position="646"/>
    </location>
</feature>
<sequence length="718" mass="80763">MREQAASGPCRINEGNEEKLMIGEPDFLSPQERALMVGLMKKRRRAHAFNDDQRGRLDVDKIPMIRIHMVPHEPWNLRGTRYPNPDEAKMVVDYLDGKMRTHVADYSSGPYASSWFCFVKLNWTLRWVQDLQRLNAVMVRDAGGLPNADALSESCAGRPIISLIDLYSGYDQFPVYPPDRPVTTLHTPRGLIHMNVAPQGWTNAVAMVQRHMIKAMQTVSPHITQPYIDDLAVKGPKEREEDEVIPDVRRFVWKHIKDLDRVLSLLEEYNLTASGPKSNHCMREATILGFVCNENGRRPDVKKTDKIVEWSGPFRSITDVRSSLGTCGFWRSFVKNFVAKTEHLRKLALARREEESVEPAQATEPPPTHGLEQVEFRQITGSDLRDPSPELPEGGKGVPLETPLGSLEAHLDASQWGTSQLGAGPVEPARYEPAEELQGPDHEPGELQAEEVITVGDNTPPHTPVPELVRRPWPEGIPEPDSEEIPVPPSESITSPPKRAEPDEQEESERAEACTIVTSQRAEHVAEQLDTAMPASDEPPPKLPHAEEGMSAEVPPREVYEAQARRLSGETAEEKSARVQAHLAEIYEAKVRMEAAGETPTPPVDPRTSEQRVGEAWARYEGRRDAARLRSRKAGQEDERTNEIRETEDLGFSAARMAIERAKRRIRQAATTSFQRYTTLSDKLATSRLEVEQLSTQLAEEKAENQAWRSRMEVKEAE</sequence>
<feature type="compositionally biased region" description="Basic and acidic residues" evidence="1">
    <location>
        <begin position="699"/>
        <end position="718"/>
    </location>
</feature>
<dbReference type="EMBL" id="BFEA01000409">
    <property type="protein sequence ID" value="GBG82529.1"/>
    <property type="molecule type" value="Genomic_DNA"/>
</dbReference>
<dbReference type="SUPFAM" id="SSF56672">
    <property type="entry name" value="DNA/RNA polymerases"/>
    <property type="match status" value="1"/>
</dbReference>
<feature type="region of interest" description="Disordered" evidence="1">
    <location>
        <begin position="532"/>
        <end position="555"/>
    </location>
</feature>
<dbReference type="OrthoDB" id="3186349at2759"/>
<dbReference type="PANTHER" id="PTHR33064:SF37">
    <property type="entry name" value="RIBONUCLEASE H"/>
    <property type="match status" value="1"/>
</dbReference>
<dbReference type="PANTHER" id="PTHR33064">
    <property type="entry name" value="POL PROTEIN"/>
    <property type="match status" value="1"/>
</dbReference>
<dbReference type="InterPro" id="IPR051320">
    <property type="entry name" value="Viral_Replic_Matur_Polypro"/>
</dbReference>
<feature type="compositionally biased region" description="Basic and acidic residues" evidence="1">
    <location>
        <begin position="498"/>
        <end position="512"/>
    </location>
</feature>
<gene>
    <name evidence="3" type="ORF">CBR_g34905</name>
</gene>
<accession>A0A388LJN6</accession>
<reference evidence="3 4" key="1">
    <citation type="journal article" date="2018" name="Cell">
        <title>The Chara Genome: Secondary Complexity and Implications for Plant Terrestrialization.</title>
        <authorList>
            <person name="Nishiyama T."/>
            <person name="Sakayama H."/>
            <person name="Vries J.D."/>
            <person name="Buschmann H."/>
            <person name="Saint-Marcoux D."/>
            <person name="Ullrich K.K."/>
            <person name="Haas F.B."/>
            <person name="Vanderstraeten L."/>
            <person name="Becker D."/>
            <person name="Lang D."/>
            <person name="Vosolsobe S."/>
            <person name="Rombauts S."/>
            <person name="Wilhelmsson P.K.I."/>
            <person name="Janitza P."/>
            <person name="Kern R."/>
            <person name="Heyl A."/>
            <person name="Rumpler F."/>
            <person name="Villalobos L.I.A.C."/>
            <person name="Clay J.M."/>
            <person name="Skokan R."/>
            <person name="Toyoda A."/>
            <person name="Suzuki Y."/>
            <person name="Kagoshima H."/>
            <person name="Schijlen E."/>
            <person name="Tajeshwar N."/>
            <person name="Catarino B."/>
            <person name="Hetherington A.J."/>
            <person name="Saltykova A."/>
            <person name="Bonnot C."/>
            <person name="Breuninger H."/>
            <person name="Symeonidi A."/>
            <person name="Radhakrishnan G.V."/>
            <person name="Van Nieuwerburgh F."/>
            <person name="Deforce D."/>
            <person name="Chang C."/>
            <person name="Karol K.G."/>
            <person name="Hedrich R."/>
            <person name="Ulvskov P."/>
            <person name="Glockner G."/>
            <person name="Delwiche C.F."/>
            <person name="Petrasek J."/>
            <person name="Van de Peer Y."/>
            <person name="Friml J."/>
            <person name="Beilby M."/>
            <person name="Dolan L."/>
            <person name="Kohara Y."/>
            <person name="Sugano S."/>
            <person name="Fujiyama A."/>
            <person name="Delaux P.-M."/>
            <person name="Quint M."/>
            <person name="TheiBen G."/>
            <person name="Hagemann M."/>
            <person name="Harholt J."/>
            <person name="Dunand C."/>
            <person name="Zachgo S."/>
            <person name="Langdale J."/>
            <person name="Maumus F."/>
            <person name="Straeten D.V.D."/>
            <person name="Gould S.B."/>
            <person name="Rensing S.A."/>
        </authorList>
    </citation>
    <scope>NUCLEOTIDE SEQUENCE [LARGE SCALE GENOMIC DNA]</scope>
    <source>
        <strain evidence="3 4">S276</strain>
    </source>
</reference>
<dbReference type="Gramene" id="GBG82529">
    <property type="protein sequence ID" value="GBG82529"/>
    <property type="gene ID" value="CBR_g34905"/>
</dbReference>
<dbReference type="Gene3D" id="3.10.10.10">
    <property type="entry name" value="HIV Type 1 Reverse Transcriptase, subunit A, domain 1"/>
    <property type="match status" value="1"/>
</dbReference>
<feature type="region of interest" description="Disordered" evidence="1">
    <location>
        <begin position="351"/>
        <end position="403"/>
    </location>
</feature>
<evidence type="ECO:0000256" key="1">
    <source>
        <dbReference type="SAM" id="MobiDB-lite"/>
    </source>
</evidence>
<evidence type="ECO:0000313" key="4">
    <source>
        <dbReference type="Proteomes" id="UP000265515"/>
    </source>
</evidence>
<dbReference type="Pfam" id="PF00078">
    <property type="entry name" value="RVT_1"/>
    <property type="match status" value="1"/>
</dbReference>
<proteinExistence type="predicted"/>
<protein>
    <recommendedName>
        <fullName evidence="2">Reverse transcriptase domain-containing protein</fullName>
    </recommendedName>
</protein>
<evidence type="ECO:0000259" key="2">
    <source>
        <dbReference type="Pfam" id="PF00078"/>
    </source>
</evidence>
<dbReference type="AlphaFoldDB" id="A0A388LJN6"/>
<dbReference type="InterPro" id="IPR043128">
    <property type="entry name" value="Rev_trsase/Diguanyl_cyclase"/>
</dbReference>
<dbReference type="CDD" id="cd01647">
    <property type="entry name" value="RT_LTR"/>
    <property type="match status" value="1"/>
</dbReference>
<name>A0A388LJN6_CHABU</name>
<dbReference type="InterPro" id="IPR043502">
    <property type="entry name" value="DNA/RNA_pol_sf"/>
</dbReference>
<dbReference type="Proteomes" id="UP000265515">
    <property type="component" value="Unassembled WGS sequence"/>
</dbReference>
<organism evidence="3 4">
    <name type="scientific">Chara braunii</name>
    <name type="common">Braun's stonewort</name>
    <dbReference type="NCBI Taxonomy" id="69332"/>
    <lineage>
        <taxon>Eukaryota</taxon>
        <taxon>Viridiplantae</taxon>
        <taxon>Streptophyta</taxon>
        <taxon>Charophyceae</taxon>
        <taxon>Charales</taxon>
        <taxon>Characeae</taxon>
        <taxon>Chara</taxon>
    </lineage>
</organism>
<feature type="region of interest" description="Disordered" evidence="1">
    <location>
        <begin position="697"/>
        <end position="718"/>
    </location>
</feature>
<feature type="compositionally biased region" description="Basic and acidic residues" evidence="1">
    <location>
        <begin position="607"/>
        <end position="646"/>
    </location>
</feature>
<dbReference type="Gene3D" id="3.30.70.270">
    <property type="match status" value="2"/>
</dbReference>
<dbReference type="InterPro" id="IPR000477">
    <property type="entry name" value="RT_dom"/>
</dbReference>